<evidence type="ECO:0000313" key="1">
    <source>
        <dbReference type="EMBL" id="KAD6794698.1"/>
    </source>
</evidence>
<protein>
    <submittedName>
        <fullName evidence="1">Uncharacterized protein</fullName>
    </submittedName>
</protein>
<dbReference type="Proteomes" id="UP000326396">
    <property type="component" value="Linkage Group LG11"/>
</dbReference>
<proteinExistence type="predicted"/>
<dbReference type="AlphaFoldDB" id="A0A5N6PLE0"/>
<name>A0A5N6PLE0_9ASTR</name>
<evidence type="ECO:0000313" key="2">
    <source>
        <dbReference type="Proteomes" id="UP000326396"/>
    </source>
</evidence>
<accession>A0A5N6PLE0</accession>
<sequence>MATKVHDTRIQHRYPYNLQNYEANSANLTSSSRNAMDLFESRLRSELQTPISAPYYDKSTVRLRIEDMTHQCPLTITGIVKYSPQITVTYETNHSLLEGFFMDENALGCGQIYLTDLLLRSRGFKLYPTGNKYPCLAHNHEDNFLETMNRIEPHMYHGQGTRISWVPPGLRGIPKIYSPLLHRGLMSEFGVKVVHGRFTRLCIFQLSKKAYSLDLKALCLVVNVVVLNDVMFFFPNVKAGNHEQQARSYLESMFPE</sequence>
<keyword evidence="2" id="KW-1185">Reference proteome</keyword>
<dbReference type="EMBL" id="SZYD01000003">
    <property type="protein sequence ID" value="KAD6794698.1"/>
    <property type="molecule type" value="Genomic_DNA"/>
</dbReference>
<organism evidence="1 2">
    <name type="scientific">Mikania micrantha</name>
    <name type="common">bitter vine</name>
    <dbReference type="NCBI Taxonomy" id="192012"/>
    <lineage>
        <taxon>Eukaryota</taxon>
        <taxon>Viridiplantae</taxon>
        <taxon>Streptophyta</taxon>
        <taxon>Embryophyta</taxon>
        <taxon>Tracheophyta</taxon>
        <taxon>Spermatophyta</taxon>
        <taxon>Magnoliopsida</taxon>
        <taxon>eudicotyledons</taxon>
        <taxon>Gunneridae</taxon>
        <taxon>Pentapetalae</taxon>
        <taxon>asterids</taxon>
        <taxon>campanulids</taxon>
        <taxon>Asterales</taxon>
        <taxon>Asteraceae</taxon>
        <taxon>Asteroideae</taxon>
        <taxon>Heliantheae alliance</taxon>
        <taxon>Eupatorieae</taxon>
        <taxon>Mikania</taxon>
    </lineage>
</organism>
<reference evidence="1 2" key="1">
    <citation type="submission" date="2019-05" db="EMBL/GenBank/DDBJ databases">
        <title>Mikania micrantha, genome provides insights into the molecular mechanism of rapid growth.</title>
        <authorList>
            <person name="Liu B."/>
        </authorList>
    </citation>
    <scope>NUCLEOTIDE SEQUENCE [LARGE SCALE GENOMIC DNA]</scope>
    <source>
        <strain evidence="1">NLD-2019</strain>
        <tissue evidence="1">Leaf</tissue>
    </source>
</reference>
<gene>
    <name evidence="1" type="ORF">E3N88_05594</name>
</gene>
<comment type="caution">
    <text evidence="1">The sequence shown here is derived from an EMBL/GenBank/DDBJ whole genome shotgun (WGS) entry which is preliminary data.</text>
</comment>